<dbReference type="KEGG" id="csq:CSCA_2269"/>
<dbReference type="InterPro" id="IPR052714">
    <property type="entry name" value="MFS_Exporter"/>
</dbReference>
<proteinExistence type="predicted"/>
<dbReference type="EMBL" id="CP009933">
    <property type="protein sequence ID" value="AKA69394.1"/>
    <property type="molecule type" value="Genomic_DNA"/>
</dbReference>
<evidence type="ECO:0000313" key="9">
    <source>
        <dbReference type="Proteomes" id="UP000033115"/>
    </source>
</evidence>
<dbReference type="Gene3D" id="1.20.1250.20">
    <property type="entry name" value="MFS general substrate transporter like domains"/>
    <property type="match status" value="1"/>
</dbReference>
<keyword evidence="9" id="KW-1185">Reference proteome</keyword>
<sequence>MKEIGSHLESEKNMKLWNFNFITLLGINTLTFMAFYLVFPLLAKYTSNLGASLSMAGIIVGLFSITALFIGPFGGILTDKTSKKHVMIIGTFINGITTLGYGLSPNIASIIFFRIIHGASFSITSAASVAWATDFIPKNKMGEGIGYLGISQIIATAFGPEIGIEAANRFGMSKTFIVSAALIITASLCMNFLPNKDQIPINNTVDKKHLIHLKDIIAFEILPLSLIGGLFFMGNGLATSFLVLLGEERKINTIGMYFTVNALFLIFTRPISGKIYDKKGLSTVMYPALLFSITEALLIAHASALWMIILAAIFKAFGQGTAQPALQAECFHKLGSEKKGLASSTFFIGANLGQGLGPLIGGTIASSLSYEWLFNFSALSLLCGIFAYAIYNKRTHSSYF</sequence>
<feature type="transmembrane region" description="Helical" evidence="6">
    <location>
        <begin position="284"/>
        <end position="314"/>
    </location>
</feature>
<dbReference type="Pfam" id="PF07690">
    <property type="entry name" value="MFS_1"/>
    <property type="match status" value="1"/>
</dbReference>
<feature type="transmembrane region" description="Helical" evidence="6">
    <location>
        <begin position="176"/>
        <end position="195"/>
    </location>
</feature>
<evidence type="ECO:0000256" key="5">
    <source>
        <dbReference type="ARBA" id="ARBA00023136"/>
    </source>
</evidence>
<keyword evidence="4 6" id="KW-1133">Transmembrane helix</keyword>
<dbReference type="InterPro" id="IPR036259">
    <property type="entry name" value="MFS_trans_sf"/>
</dbReference>
<feature type="transmembrane region" description="Helical" evidence="6">
    <location>
        <begin position="144"/>
        <end position="164"/>
    </location>
</feature>
<dbReference type="CDD" id="cd17489">
    <property type="entry name" value="MFS_YfcJ_like"/>
    <property type="match status" value="1"/>
</dbReference>
<evidence type="ECO:0000256" key="6">
    <source>
        <dbReference type="SAM" id="Phobius"/>
    </source>
</evidence>
<dbReference type="GO" id="GO:0022857">
    <property type="term" value="F:transmembrane transporter activity"/>
    <property type="evidence" value="ECO:0007669"/>
    <property type="project" value="InterPro"/>
</dbReference>
<dbReference type="Proteomes" id="UP000033115">
    <property type="component" value="Chromosome"/>
</dbReference>
<comment type="subcellular location">
    <subcellularLocation>
        <location evidence="1">Cell membrane</location>
        <topology evidence="1">Multi-pass membrane protein</topology>
    </subcellularLocation>
</comment>
<evidence type="ECO:0000256" key="4">
    <source>
        <dbReference type="ARBA" id="ARBA00022989"/>
    </source>
</evidence>
<feature type="domain" description="Major facilitator superfamily (MFS) profile" evidence="7">
    <location>
        <begin position="20"/>
        <end position="395"/>
    </location>
</feature>
<dbReference type="PANTHER" id="PTHR23531">
    <property type="entry name" value="QUINOLENE RESISTANCE PROTEIN NORA"/>
    <property type="match status" value="1"/>
</dbReference>
<name>A0A0E3M6B0_CLOSL</name>
<feature type="transmembrane region" description="Helical" evidence="6">
    <location>
        <begin position="254"/>
        <end position="272"/>
    </location>
</feature>
<dbReference type="SUPFAM" id="SSF103473">
    <property type="entry name" value="MFS general substrate transporter"/>
    <property type="match status" value="1"/>
</dbReference>
<feature type="transmembrane region" description="Helical" evidence="6">
    <location>
        <begin position="86"/>
        <end position="104"/>
    </location>
</feature>
<organism evidence="8 9">
    <name type="scientific">Clostridium scatologenes</name>
    <dbReference type="NCBI Taxonomy" id="1548"/>
    <lineage>
        <taxon>Bacteria</taxon>
        <taxon>Bacillati</taxon>
        <taxon>Bacillota</taxon>
        <taxon>Clostridia</taxon>
        <taxon>Eubacteriales</taxon>
        <taxon>Clostridiaceae</taxon>
        <taxon>Clostridium</taxon>
    </lineage>
</organism>
<dbReference type="AlphaFoldDB" id="A0A0E3M6B0"/>
<dbReference type="PROSITE" id="PS50850">
    <property type="entry name" value="MFS"/>
    <property type="match status" value="1"/>
</dbReference>
<protein>
    <submittedName>
        <fullName evidence="8">Transport protein</fullName>
    </submittedName>
</protein>
<dbReference type="HOGENOM" id="CLU_001265_10_13_9"/>
<evidence type="ECO:0000256" key="2">
    <source>
        <dbReference type="ARBA" id="ARBA00022448"/>
    </source>
</evidence>
<dbReference type="InterPro" id="IPR011701">
    <property type="entry name" value="MFS"/>
</dbReference>
<dbReference type="PANTHER" id="PTHR23531:SF1">
    <property type="entry name" value="QUINOLENE RESISTANCE PROTEIN NORA"/>
    <property type="match status" value="1"/>
</dbReference>
<feature type="transmembrane region" description="Helical" evidence="6">
    <location>
        <begin position="372"/>
        <end position="391"/>
    </location>
</feature>
<feature type="transmembrane region" description="Helical" evidence="6">
    <location>
        <begin position="216"/>
        <end position="234"/>
    </location>
</feature>
<evidence type="ECO:0000256" key="3">
    <source>
        <dbReference type="ARBA" id="ARBA00022692"/>
    </source>
</evidence>
<dbReference type="InterPro" id="IPR020846">
    <property type="entry name" value="MFS_dom"/>
</dbReference>
<keyword evidence="2" id="KW-0813">Transport</keyword>
<dbReference type="GO" id="GO:0005886">
    <property type="term" value="C:plasma membrane"/>
    <property type="evidence" value="ECO:0007669"/>
    <property type="project" value="UniProtKB-SubCell"/>
</dbReference>
<dbReference type="RefSeq" id="WP_029163132.1">
    <property type="nucleotide sequence ID" value="NZ_CP009933.1"/>
</dbReference>
<feature type="transmembrane region" description="Helical" evidence="6">
    <location>
        <begin position="110"/>
        <end position="132"/>
    </location>
</feature>
<evidence type="ECO:0000259" key="7">
    <source>
        <dbReference type="PROSITE" id="PS50850"/>
    </source>
</evidence>
<feature type="transmembrane region" description="Helical" evidence="6">
    <location>
        <begin position="21"/>
        <end position="43"/>
    </location>
</feature>
<evidence type="ECO:0000313" key="8">
    <source>
        <dbReference type="EMBL" id="AKA69394.1"/>
    </source>
</evidence>
<keyword evidence="5 6" id="KW-0472">Membrane</keyword>
<gene>
    <name evidence="8" type="ORF">CSCA_2269</name>
</gene>
<reference evidence="8 9" key="1">
    <citation type="journal article" date="2015" name="J. Biotechnol.">
        <title>Complete genome sequence of a malodorant-producing acetogen, Clostridium scatologenes ATCC 25775(T).</title>
        <authorList>
            <person name="Zhu Z."/>
            <person name="Guo T."/>
            <person name="Zheng H."/>
            <person name="Song T."/>
            <person name="Ouyang P."/>
            <person name="Xie J."/>
        </authorList>
    </citation>
    <scope>NUCLEOTIDE SEQUENCE [LARGE SCALE GENOMIC DNA]</scope>
    <source>
        <strain evidence="8 9">ATCC 25775</strain>
    </source>
</reference>
<accession>A0A0E3M6B0</accession>
<feature type="transmembrane region" description="Helical" evidence="6">
    <location>
        <begin position="49"/>
        <end position="74"/>
    </location>
</feature>
<evidence type="ECO:0000256" key="1">
    <source>
        <dbReference type="ARBA" id="ARBA00004651"/>
    </source>
</evidence>
<keyword evidence="3 6" id="KW-0812">Transmembrane</keyword>